<reference evidence="9 10" key="1">
    <citation type="submission" date="2021-10" db="EMBL/GenBank/DDBJ databases">
        <title>Anaerobic single-cell dispensing facilitates the cultivation of human gut bacteria.</title>
        <authorList>
            <person name="Afrizal A."/>
        </authorList>
    </citation>
    <scope>NUCLEOTIDE SEQUENCE [LARGE SCALE GENOMIC DNA]</scope>
    <source>
        <strain evidence="9 10">CLA-AA-H246</strain>
    </source>
</reference>
<dbReference type="CDD" id="cd02801">
    <property type="entry name" value="DUS_like_FMN"/>
    <property type="match status" value="1"/>
</dbReference>
<evidence type="ECO:0000256" key="4">
    <source>
        <dbReference type="ARBA" id="ARBA00022694"/>
    </source>
</evidence>
<evidence type="ECO:0000313" key="9">
    <source>
        <dbReference type="EMBL" id="MCC2147881.1"/>
    </source>
</evidence>
<evidence type="ECO:0000256" key="7">
    <source>
        <dbReference type="PIRNR" id="PIRNR006621"/>
    </source>
</evidence>
<dbReference type="RefSeq" id="WP_022119613.1">
    <property type="nucleotide sequence ID" value="NZ_JAJEQE010000002.1"/>
</dbReference>
<protein>
    <recommendedName>
        <fullName evidence="7">tRNA-dihydrouridine synthase</fullName>
        <ecNumber evidence="7">1.3.1.-</ecNumber>
    </recommendedName>
</protein>
<dbReference type="Proteomes" id="UP001299235">
    <property type="component" value="Unassembled WGS sequence"/>
</dbReference>
<dbReference type="PANTHER" id="PTHR45846:SF1">
    <property type="entry name" value="TRNA-DIHYDROURIDINE(47) SYNTHASE [NAD(P)(+)]-LIKE"/>
    <property type="match status" value="1"/>
</dbReference>
<organism evidence="9 10">
    <name type="scientific">Hominisplanchenecus faecis</name>
    <dbReference type="NCBI Taxonomy" id="2885351"/>
    <lineage>
        <taxon>Bacteria</taxon>
        <taxon>Bacillati</taxon>
        <taxon>Bacillota</taxon>
        <taxon>Clostridia</taxon>
        <taxon>Lachnospirales</taxon>
        <taxon>Lachnospiraceae</taxon>
        <taxon>Hominisplanchenecus</taxon>
    </lineage>
</organism>
<keyword evidence="5" id="KW-0521">NADP</keyword>
<keyword evidence="6 7" id="KW-0560">Oxidoreductase</keyword>
<comment type="caution">
    <text evidence="9">The sequence shown here is derived from an EMBL/GenBank/DDBJ whole genome shotgun (WGS) entry which is preliminary data.</text>
</comment>
<evidence type="ECO:0000256" key="1">
    <source>
        <dbReference type="ARBA" id="ARBA00001917"/>
    </source>
</evidence>
<dbReference type="EMBL" id="JAJEQE010000002">
    <property type="protein sequence ID" value="MCC2147881.1"/>
    <property type="molecule type" value="Genomic_DNA"/>
</dbReference>
<dbReference type="PIRSF" id="PIRSF006621">
    <property type="entry name" value="Dus"/>
    <property type="match status" value="1"/>
</dbReference>
<accession>A0ABS8ERS9</accession>
<sequence>MRYYLAPLEGITGYIFRNAHTRLFTPADKYFSPFLVPKPNSGKQFSAKEKADILPEHNQNIHLVPQIMTNKAADFIAMTKALEEYGYQEVNLNLGCPSRTVVTKGRGAGFLSDPETLQFFFDEVFREIKIKISVKTRIGLEHAEEFQDLLSVYNQFPFEELIIHPRVQCMYYNGTPDMETFAYACQNSKNSLCYNGDLFRKADFERFREQYPKVPAVMFGRGVLANPELIGEIKGKNAMDKMRFRVFHDCIFEAYREAFQDDKNAMFKMKEFWYYAADMFTASSKYAKKIKKTKSVSTYEETVAQLFDEQELIAGAGFSKKTE</sequence>
<comment type="function">
    <text evidence="7">Catalyzes the synthesis of 5,6-dihydrouridine (D), a modified base found in the D-loop of most tRNAs, via the reduction of the C5-C6 double bond in target uridines.</text>
</comment>
<name>A0ABS8ERS9_9FIRM</name>
<dbReference type="InterPro" id="IPR018517">
    <property type="entry name" value="tRNA_hU_synthase_CS"/>
</dbReference>
<keyword evidence="2 7" id="KW-0285">Flavoprotein</keyword>
<comment type="cofactor">
    <cofactor evidence="1 7">
        <name>FMN</name>
        <dbReference type="ChEBI" id="CHEBI:58210"/>
    </cofactor>
</comment>
<keyword evidence="4 7" id="KW-0819">tRNA processing</keyword>
<dbReference type="PANTHER" id="PTHR45846">
    <property type="entry name" value="TRNA-DIHYDROURIDINE(47) SYNTHASE [NAD(P)(+)]-LIKE"/>
    <property type="match status" value="1"/>
</dbReference>
<dbReference type="InterPro" id="IPR013785">
    <property type="entry name" value="Aldolase_TIM"/>
</dbReference>
<evidence type="ECO:0000259" key="8">
    <source>
        <dbReference type="Pfam" id="PF01207"/>
    </source>
</evidence>
<dbReference type="PROSITE" id="PS01136">
    <property type="entry name" value="UPF0034"/>
    <property type="match status" value="1"/>
</dbReference>
<dbReference type="SUPFAM" id="SSF51395">
    <property type="entry name" value="FMN-linked oxidoreductases"/>
    <property type="match status" value="1"/>
</dbReference>
<feature type="domain" description="DUS-like FMN-binding" evidence="8">
    <location>
        <begin position="5"/>
        <end position="306"/>
    </location>
</feature>
<proteinExistence type="inferred from homology"/>
<keyword evidence="10" id="KW-1185">Reference proteome</keyword>
<comment type="similarity">
    <text evidence="7">Belongs to the dus family.</text>
</comment>
<evidence type="ECO:0000313" key="10">
    <source>
        <dbReference type="Proteomes" id="UP001299235"/>
    </source>
</evidence>
<evidence type="ECO:0000256" key="6">
    <source>
        <dbReference type="ARBA" id="ARBA00023002"/>
    </source>
</evidence>
<evidence type="ECO:0000256" key="3">
    <source>
        <dbReference type="ARBA" id="ARBA00022643"/>
    </source>
</evidence>
<dbReference type="InterPro" id="IPR001269">
    <property type="entry name" value="DUS_fam"/>
</dbReference>
<dbReference type="InterPro" id="IPR035587">
    <property type="entry name" value="DUS-like_FMN-bd"/>
</dbReference>
<evidence type="ECO:0000256" key="2">
    <source>
        <dbReference type="ARBA" id="ARBA00022630"/>
    </source>
</evidence>
<dbReference type="Gene3D" id="3.20.20.70">
    <property type="entry name" value="Aldolase class I"/>
    <property type="match status" value="1"/>
</dbReference>
<dbReference type="EC" id="1.3.1.-" evidence="7"/>
<gene>
    <name evidence="9" type="ORF">LKD42_01215</name>
</gene>
<dbReference type="Pfam" id="PF01207">
    <property type="entry name" value="Dus"/>
    <property type="match status" value="1"/>
</dbReference>
<evidence type="ECO:0000256" key="5">
    <source>
        <dbReference type="ARBA" id="ARBA00022857"/>
    </source>
</evidence>
<keyword evidence="3 7" id="KW-0288">FMN</keyword>